<comment type="similarity">
    <text evidence="2">Belongs to the AB hydrolase superfamily. MetX family.</text>
</comment>
<proteinExistence type="inferred from homology"/>
<gene>
    <name evidence="2" type="primary">metXA</name>
    <name evidence="5" type="ORF">E2R59_10475</name>
</gene>
<comment type="catalytic activity">
    <reaction evidence="2">
        <text>L-homoserine + acetyl-CoA = O-acetyl-L-homoserine + CoA</text>
        <dbReference type="Rhea" id="RHEA:13701"/>
        <dbReference type="ChEBI" id="CHEBI:57287"/>
        <dbReference type="ChEBI" id="CHEBI:57288"/>
        <dbReference type="ChEBI" id="CHEBI:57476"/>
        <dbReference type="ChEBI" id="CHEBI:57716"/>
        <dbReference type="EC" id="2.3.1.31"/>
    </reaction>
</comment>
<accession>A0A4R5YBN9</accession>
<dbReference type="PANTHER" id="PTHR32268:SF11">
    <property type="entry name" value="HOMOSERINE O-ACETYLTRANSFERASE"/>
    <property type="match status" value="1"/>
</dbReference>
<dbReference type="GO" id="GO:0009092">
    <property type="term" value="P:homoserine metabolic process"/>
    <property type="evidence" value="ECO:0007669"/>
    <property type="project" value="TreeGrafter"/>
</dbReference>
<dbReference type="EC" id="2.3.1.31" evidence="2"/>
<dbReference type="GO" id="GO:0005737">
    <property type="term" value="C:cytoplasm"/>
    <property type="evidence" value="ECO:0007669"/>
    <property type="project" value="UniProtKB-SubCell"/>
</dbReference>
<dbReference type="InterPro" id="IPR000073">
    <property type="entry name" value="AB_hydrolase_1"/>
</dbReference>
<feature type="domain" description="AB hydrolase-1" evidence="4">
    <location>
        <begin position="58"/>
        <end position="377"/>
    </location>
</feature>
<evidence type="ECO:0000313" key="5">
    <source>
        <dbReference type="EMBL" id="TDL42370.1"/>
    </source>
</evidence>
<feature type="active site" evidence="2 3">
    <location>
        <position position="342"/>
    </location>
</feature>
<evidence type="ECO:0000256" key="3">
    <source>
        <dbReference type="PIRSR" id="PIRSR000443-1"/>
    </source>
</evidence>
<evidence type="ECO:0000259" key="4">
    <source>
        <dbReference type="Pfam" id="PF00561"/>
    </source>
</evidence>
<dbReference type="NCBIfam" id="NF001209">
    <property type="entry name" value="PRK00175.1"/>
    <property type="match status" value="1"/>
</dbReference>
<sequence length="394" mass="41875">MTVTVVRGSGAGTAVREDGVPRVAGIGELELESGFRLPDVRIAYETWGTLAPDASNAVLVEHALTGDTHVAAGRARPGAPEAERRAAESGGWWEGLIGPGAAIDTDRWFVVCTNIVGGCYGSTGPATPAPPSVDPEGRPWGSRFPLITVRDSVHAEAALADALGIDAWRLVIGGSMGGARALEWAVTHPDRVRACAVVAACAQSSAEQLAWGQAQNLAIRQDPHFRGGDYYDGPPPVTGLGLARRIAHITYRSADELHHRFGRSPQAEEQVIDTHAGGRGRYQVESYLDHQASKLAGRFDANSYLAVNETLMSHDVARGRGTLEEALSVTSCEWLVAAVDSDRLYLPRESDVLAAALPGAVRRHTLTSPSGHDGFLIEAPQLGKLLVETVLPER</sequence>
<feature type="binding site" evidence="2">
    <location>
        <position position="244"/>
    </location>
    <ligand>
        <name>substrate</name>
    </ligand>
</feature>
<feature type="binding site" evidence="2">
    <location>
        <position position="373"/>
    </location>
    <ligand>
        <name>substrate</name>
    </ligand>
</feature>
<dbReference type="Gene3D" id="3.40.50.1820">
    <property type="entry name" value="alpha/beta hydrolase"/>
    <property type="match status" value="1"/>
</dbReference>
<dbReference type="HAMAP" id="MF_00296">
    <property type="entry name" value="MetX_acyltransf"/>
    <property type="match status" value="1"/>
</dbReference>
<comment type="function">
    <text evidence="2">Transfers an acetyl group from acetyl-CoA to L-homoserine, forming acetyl-L-homoserine.</text>
</comment>
<dbReference type="UniPathway" id="UPA00051">
    <property type="reaction ID" value="UER00074"/>
</dbReference>
<evidence type="ECO:0000313" key="6">
    <source>
        <dbReference type="Proteomes" id="UP000295163"/>
    </source>
</evidence>
<protein>
    <recommendedName>
        <fullName evidence="2">Homoserine O-acetyltransferase</fullName>
        <shortName evidence="2">HAT</shortName>
        <ecNumber evidence="2">2.3.1.31</ecNumber>
    </recommendedName>
    <alternativeName>
        <fullName evidence="2">Homoserine transacetylase</fullName>
        <shortName evidence="2">HTA</shortName>
    </alternativeName>
</protein>
<keyword evidence="2" id="KW-0028">Amino-acid biosynthesis</keyword>
<comment type="caution">
    <text evidence="5">The sequence shown here is derived from an EMBL/GenBank/DDBJ whole genome shotgun (WGS) entry which is preliminary data.</text>
</comment>
<dbReference type="Proteomes" id="UP000295163">
    <property type="component" value="Unassembled WGS sequence"/>
</dbReference>
<dbReference type="AlphaFoldDB" id="A0A4R5YBN9"/>
<feature type="active site" evidence="2 3">
    <location>
        <position position="372"/>
    </location>
</feature>
<comment type="pathway">
    <text evidence="2">Amino-acid biosynthesis; L-methionine biosynthesis via de novo pathway; O-acetyl-L-homoserine from L-homoserine: step 1/1.</text>
</comment>
<feature type="active site" description="Nucleophile" evidence="2 3">
    <location>
        <position position="175"/>
    </location>
</feature>
<comment type="subcellular location">
    <subcellularLocation>
        <location evidence="2">Cytoplasm</location>
    </subcellularLocation>
</comment>
<dbReference type="PANTHER" id="PTHR32268">
    <property type="entry name" value="HOMOSERINE O-ACETYLTRANSFERASE"/>
    <property type="match status" value="1"/>
</dbReference>
<name>A0A4R5YBN9_KOCRO</name>
<keyword evidence="2" id="KW-0963">Cytoplasm</keyword>
<comment type="subunit">
    <text evidence="2">Homodimer.</text>
</comment>
<dbReference type="GeneID" id="64347842"/>
<dbReference type="InterPro" id="IPR029058">
    <property type="entry name" value="AB_hydrolase_fold"/>
</dbReference>
<dbReference type="InterPro" id="IPR008220">
    <property type="entry name" value="HAT_MetX-like"/>
</dbReference>
<reference evidence="5 6" key="1">
    <citation type="submission" date="2019-03" db="EMBL/GenBank/DDBJ databases">
        <title>Genome Sequencing and Assembly of Various Microbes Isolated from Partially Reclaimed Soil and Acid Mine Drainage (AMD) Site.</title>
        <authorList>
            <person name="Steinbock B."/>
            <person name="Bechtold R."/>
            <person name="Sevigny J.L."/>
            <person name="Thomas D."/>
            <person name="Cuthill L.R."/>
            <person name="Aveiro Johannsen E.J."/>
            <person name="Thomas K."/>
            <person name="Ghosh A."/>
        </authorList>
    </citation>
    <scope>NUCLEOTIDE SEQUENCE [LARGE SCALE GENOMIC DNA]</scope>
    <source>
        <strain evidence="5 6">S-A3</strain>
    </source>
</reference>
<dbReference type="RefSeq" id="WP_133410483.1">
    <property type="nucleotide sequence ID" value="NZ_SMZT01000004.1"/>
</dbReference>
<evidence type="ECO:0000256" key="1">
    <source>
        <dbReference type="ARBA" id="ARBA00022679"/>
    </source>
</evidence>
<dbReference type="GO" id="GO:0004414">
    <property type="term" value="F:homoserine O-acetyltransferase activity"/>
    <property type="evidence" value="ECO:0007669"/>
    <property type="project" value="UniProtKB-UniRule"/>
</dbReference>
<keyword evidence="1 2" id="KW-0808">Transferase</keyword>
<dbReference type="Pfam" id="PF00561">
    <property type="entry name" value="Abhydrolase_1"/>
    <property type="match status" value="1"/>
</dbReference>
<dbReference type="NCBIfam" id="TIGR01392">
    <property type="entry name" value="homoserO_Ac_trn"/>
    <property type="match status" value="1"/>
</dbReference>
<evidence type="ECO:0000256" key="2">
    <source>
        <dbReference type="HAMAP-Rule" id="MF_00296"/>
    </source>
</evidence>
<organism evidence="5 6">
    <name type="scientific">Kocuria rosea</name>
    <name type="common">Deinococcus erythromyxa</name>
    <name type="synonym">Micrococcus rubens</name>
    <dbReference type="NCBI Taxonomy" id="1275"/>
    <lineage>
        <taxon>Bacteria</taxon>
        <taxon>Bacillati</taxon>
        <taxon>Actinomycetota</taxon>
        <taxon>Actinomycetes</taxon>
        <taxon>Micrococcales</taxon>
        <taxon>Micrococcaceae</taxon>
        <taxon>Kocuria</taxon>
    </lineage>
</organism>
<keyword evidence="2" id="KW-0486">Methionine biosynthesis</keyword>
<comment type="caution">
    <text evidence="2">Lacks conserved residue(s) required for the propagation of feature annotation.</text>
</comment>
<dbReference type="PIRSF" id="PIRSF000443">
    <property type="entry name" value="Homoser_Ac_trans"/>
    <property type="match status" value="1"/>
</dbReference>
<dbReference type="GO" id="GO:0009086">
    <property type="term" value="P:methionine biosynthetic process"/>
    <property type="evidence" value="ECO:0007669"/>
    <property type="project" value="UniProtKB-UniRule"/>
</dbReference>
<dbReference type="EMBL" id="SMZT01000004">
    <property type="protein sequence ID" value="TDL42370.1"/>
    <property type="molecule type" value="Genomic_DNA"/>
</dbReference>
<keyword evidence="2 5" id="KW-0012">Acyltransferase</keyword>
<dbReference type="SUPFAM" id="SSF53474">
    <property type="entry name" value="alpha/beta-Hydrolases"/>
    <property type="match status" value="1"/>
</dbReference>